<comment type="caution">
    <text evidence="2">The sequence shown here is derived from an EMBL/GenBank/DDBJ whole genome shotgun (WGS) entry which is preliminary data.</text>
</comment>
<dbReference type="GO" id="GO:0016491">
    <property type="term" value="F:oxidoreductase activity"/>
    <property type="evidence" value="ECO:0007669"/>
    <property type="project" value="InterPro"/>
</dbReference>
<proteinExistence type="predicted"/>
<evidence type="ECO:0000313" key="3">
    <source>
        <dbReference type="Proteomes" id="UP000245934"/>
    </source>
</evidence>
<dbReference type="OrthoDB" id="384049at2157"/>
<dbReference type="RefSeq" id="WP_109940771.1">
    <property type="nucleotide sequence ID" value="NZ_CP176366.1"/>
</dbReference>
<sequence length="394" mass="42822">MDNISVFLPPFSPDYSGFCSALFSLDGILVIHDAGGCTGNFTAYDEPRWFGSSSHVYSSGLREIDAVIGDDQFFIEKINKIVRESDNRFVALIGSPVPTVIGTDFKALAHIIRTSTKVPVITFDANGIDYYDVGASSAFLAIAKNFILESGEKIKNSVNIIGATPLDLGNNDPERSLCSFINDAGYTVISCWGGNSKIDAIMQSGKAELNLVVSRSGLAAARYMEEKYGIPYVTGVPIGESAAKFFSVTISECIKDSKSRIRLNNLDLDKSKNNGTACIVADQVIGNSLRECLISDFGFSDVIVCSFFEMDSTLSIPGDVHLNSEDGLENLISSGSFDVIVGDPLIQPLIGDVKLIPFPHIAISSRIFWNDSLQYFGIEGSKYLKKYLNPYHVT</sequence>
<gene>
    <name evidence="2" type="ORF">DLD82_08895</name>
</gene>
<dbReference type="InterPro" id="IPR000510">
    <property type="entry name" value="Nase/OxRdtase_comp1"/>
</dbReference>
<dbReference type="PANTHER" id="PTHR42846">
    <property type="entry name" value="NI-SIROHYDROCHLORIN A,C-DIAMIDE REDUCTIVE CYCLASE COMPLEX, COMPONENT CFBD"/>
    <property type="match status" value="1"/>
</dbReference>
<dbReference type="EMBL" id="QGMZ01000017">
    <property type="protein sequence ID" value="PWR74552.1"/>
    <property type="molecule type" value="Genomic_DNA"/>
</dbReference>
<dbReference type="GeneID" id="97607941"/>
<dbReference type="Pfam" id="PF00148">
    <property type="entry name" value="Oxidored_nitro"/>
    <property type="match status" value="1"/>
</dbReference>
<keyword evidence="3" id="KW-1185">Reference proteome</keyword>
<dbReference type="Gene3D" id="3.40.50.1980">
    <property type="entry name" value="Nitrogenase molybdenum iron protein domain"/>
    <property type="match status" value="2"/>
</dbReference>
<organism evidence="2 3">
    <name type="scientific">Methanospirillum stamsii</name>
    <dbReference type="NCBI Taxonomy" id="1277351"/>
    <lineage>
        <taxon>Archaea</taxon>
        <taxon>Methanobacteriati</taxon>
        <taxon>Methanobacteriota</taxon>
        <taxon>Stenosarchaea group</taxon>
        <taxon>Methanomicrobia</taxon>
        <taxon>Methanomicrobiales</taxon>
        <taxon>Methanospirillaceae</taxon>
        <taxon>Methanospirillum</taxon>
    </lineage>
</organism>
<reference evidence="2 3" key="1">
    <citation type="submission" date="2018-05" db="EMBL/GenBank/DDBJ databases">
        <title>Draft genome of Methanospirillum stamsii Pt1.</title>
        <authorList>
            <person name="Dueholm M.S."/>
            <person name="Nielsen P.H."/>
            <person name="Bakmann L.F."/>
            <person name="Otzen D.E."/>
        </authorList>
    </citation>
    <scope>NUCLEOTIDE SEQUENCE [LARGE SCALE GENOMIC DNA]</scope>
    <source>
        <strain evidence="2 3">Pt1</strain>
    </source>
</reference>
<dbReference type="SUPFAM" id="SSF53807">
    <property type="entry name" value="Helical backbone' metal receptor"/>
    <property type="match status" value="1"/>
</dbReference>
<dbReference type="Proteomes" id="UP000245934">
    <property type="component" value="Unassembled WGS sequence"/>
</dbReference>
<dbReference type="AlphaFoldDB" id="A0A2V2N336"/>
<feature type="domain" description="Nitrogenase/oxidoreductase component 1" evidence="1">
    <location>
        <begin position="30"/>
        <end position="342"/>
    </location>
</feature>
<evidence type="ECO:0000313" key="2">
    <source>
        <dbReference type="EMBL" id="PWR74552.1"/>
    </source>
</evidence>
<accession>A0A2V2N336</accession>
<dbReference type="InterPro" id="IPR052673">
    <property type="entry name" value="Ni-siroh_cyclase_CfbD"/>
</dbReference>
<evidence type="ECO:0000259" key="1">
    <source>
        <dbReference type="Pfam" id="PF00148"/>
    </source>
</evidence>
<protein>
    <recommendedName>
        <fullName evidence="1">Nitrogenase/oxidoreductase component 1 domain-containing protein</fullName>
    </recommendedName>
</protein>
<name>A0A2V2N336_9EURY</name>
<dbReference type="PANTHER" id="PTHR42846:SF1">
    <property type="entry name" value="NI-SIROHYDROCHLORIN A,C-DIAMIDE REDUCTIVE CYCLASE COMPLEX, COMPONENT CFBD"/>
    <property type="match status" value="1"/>
</dbReference>